<proteinExistence type="predicted"/>
<sequence length="119" mass="14222">MLRVIMVLFTLMQILFMISYVTNNGIIFFSIYFWIMLSIISIGISLINIYSKTNQSYIKYRRPFSYVLLITTIITIIYIILIIVMHPRLYLLIQQFLTDTFNIQFDFIHVLNFKNYPGT</sequence>
<name>A0A1Q1FZL3_9BACL</name>
<dbReference type="AlphaFoldDB" id="A0A1Q1FZL3"/>
<evidence type="ECO:0000313" key="2">
    <source>
        <dbReference type="Proteomes" id="UP000277108"/>
    </source>
</evidence>
<dbReference type="Proteomes" id="UP000277108">
    <property type="component" value="Unassembled WGS sequence"/>
</dbReference>
<comment type="caution">
    <text evidence="1">The sequence shown here is derived from an EMBL/GenBank/DDBJ whole genome shotgun (WGS) entry which is preliminary data.</text>
</comment>
<accession>A0A1Q1FZL3</accession>
<accession>A0A3N5BNE8</accession>
<dbReference type="RefSeq" id="WP_077139618.1">
    <property type="nucleotide sequence ID" value="NZ_CBCSGK010000004.1"/>
</dbReference>
<gene>
    <name evidence="1" type="ORF">EDD62_1251</name>
</gene>
<dbReference type="OrthoDB" id="2390336at2"/>
<organism evidence="1 2">
    <name type="scientific">Abyssicoccus albus</name>
    <dbReference type="NCBI Taxonomy" id="1817405"/>
    <lineage>
        <taxon>Bacteria</taxon>
        <taxon>Bacillati</taxon>
        <taxon>Bacillota</taxon>
        <taxon>Bacilli</taxon>
        <taxon>Bacillales</taxon>
        <taxon>Abyssicoccaceae</taxon>
    </lineage>
</organism>
<evidence type="ECO:0000313" key="1">
    <source>
        <dbReference type="EMBL" id="RPF56600.1"/>
    </source>
</evidence>
<dbReference type="STRING" id="1849491.BVH56_00525"/>
<keyword evidence="2" id="KW-1185">Reference proteome</keyword>
<dbReference type="EMBL" id="RKRK01000003">
    <property type="protein sequence ID" value="RPF56600.1"/>
    <property type="molecule type" value="Genomic_DNA"/>
</dbReference>
<protein>
    <submittedName>
        <fullName evidence="1">Uncharacterized protein</fullName>
    </submittedName>
</protein>
<reference evidence="1 2" key="1">
    <citation type="submission" date="2018-11" db="EMBL/GenBank/DDBJ databases">
        <title>Genomic Encyclopedia of Type Strains, Phase IV (KMG-IV): sequencing the most valuable type-strain genomes for metagenomic binning, comparative biology and taxonomic classification.</title>
        <authorList>
            <person name="Goeker M."/>
        </authorList>
    </citation>
    <scope>NUCLEOTIDE SEQUENCE [LARGE SCALE GENOMIC DNA]</scope>
    <source>
        <strain evidence="1 2">DSM 29158</strain>
    </source>
</reference>